<dbReference type="AlphaFoldDB" id="A0AAW1YME5"/>
<keyword evidence="4" id="KW-1185">Reference proteome</keyword>
<protein>
    <submittedName>
        <fullName evidence="3">Uncharacterized protein</fullName>
    </submittedName>
</protein>
<proteinExistence type="predicted"/>
<feature type="compositionally biased region" description="Basic and acidic residues" evidence="1">
    <location>
        <begin position="88"/>
        <end position="126"/>
    </location>
</feature>
<name>A0AAW1YME5_RUBAR</name>
<dbReference type="Proteomes" id="UP001457282">
    <property type="component" value="Unassembled WGS sequence"/>
</dbReference>
<evidence type="ECO:0000256" key="2">
    <source>
        <dbReference type="SAM" id="SignalP"/>
    </source>
</evidence>
<evidence type="ECO:0000313" key="3">
    <source>
        <dbReference type="EMBL" id="KAK9949808.1"/>
    </source>
</evidence>
<feature type="compositionally biased region" description="Basic and acidic residues" evidence="1">
    <location>
        <begin position="139"/>
        <end position="148"/>
    </location>
</feature>
<dbReference type="EMBL" id="JBEDUW010000001">
    <property type="protein sequence ID" value="KAK9949808.1"/>
    <property type="molecule type" value="Genomic_DNA"/>
</dbReference>
<dbReference type="PANTHER" id="PTHR35463:SF10">
    <property type="entry name" value="TRANSMEMBRANE PROTEIN"/>
    <property type="match status" value="1"/>
</dbReference>
<gene>
    <name evidence="3" type="ORF">M0R45_005319</name>
</gene>
<organism evidence="3 4">
    <name type="scientific">Rubus argutus</name>
    <name type="common">Southern blackberry</name>
    <dbReference type="NCBI Taxonomy" id="59490"/>
    <lineage>
        <taxon>Eukaryota</taxon>
        <taxon>Viridiplantae</taxon>
        <taxon>Streptophyta</taxon>
        <taxon>Embryophyta</taxon>
        <taxon>Tracheophyta</taxon>
        <taxon>Spermatophyta</taxon>
        <taxon>Magnoliopsida</taxon>
        <taxon>eudicotyledons</taxon>
        <taxon>Gunneridae</taxon>
        <taxon>Pentapetalae</taxon>
        <taxon>rosids</taxon>
        <taxon>fabids</taxon>
        <taxon>Rosales</taxon>
        <taxon>Rosaceae</taxon>
        <taxon>Rosoideae</taxon>
        <taxon>Rosoideae incertae sedis</taxon>
        <taxon>Rubus</taxon>
    </lineage>
</organism>
<dbReference type="PANTHER" id="PTHR35463">
    <property type="entry name" value="TRANSMEMBRANE PROTEIN"/>
    <property type="match status" value="1"/>
</dbReference>
<feature type="signal peptide" evidence="2">
    <location>
        <begin position="1"/>
        <end position="27"/>
    </location>
</feature>
<accession>A0AAW1YME5</accession>
<feature type="chain" id="PRO_5043351624" evidence="2">
    <location>
        <begin position="28"/>
        <end position="157"/>
    </location>
</feature>
<sequence>MDKFSRRTALFLFWFIIVSLQIPKTIGEEGQQNEEQQQPYFTKTLQDTFSVLQDTVSMLQKSHQTAWDKVKTIISDMQMQFSPPSLDFRADAGIKGETEGDSMGEKVKEAAQKSFETSKHTVEETAKSAADAVGGTAHKTAEKIKETVSSDESAAEL</sequence>
<reference evidence="3 4" key="1">
    <citation type="journal article" date="2023" name="G3 (Bethesda)">
        <title>A chromosome-length genome assembly and annotation of blackberry (Rubus argutus, cv. 'Hillquist').</title>
        <authorList>
            <person name="Bruna T."/>
            <person name="Aryal R."/>
            <person name="Dudchenko O."/>
            <person name="Sargent D.J."/>
            <person name="Mead D."/>
            <person name="Buti M."/>
            <person name="Cavallini A."/>
            <person name="Hytonen T."/>
            <person name="Andres J."/>
            <person name="Pham M."/>
            <person name="Weisz D."/>
            <person name="Mascagni F."/>
            <person name="Usai G."/>
            <person name="Natali L."/>
            <person name="Bassil N."/>
            <person name="Fernandez G.E."/>
            <person name="Lomsadze A."/>
            <person name="Armour M."/>
            <person name="Olukolu B."/>
            <person name="Poorten T."/>
            <person name="Britton C."/>
            <person name="Davik J."/>
            <person name="Ashrafi H."/>
            <person name="Aiden E.L."/>
            <person name="Borodovsky M."/>
            <person name="Worthington M."/>
        </authorList>
    </citation>
    <scope>NUCLEOTIDE SEQUENCE [LARGE SCALE GENOMIC DNA]</scope>
    <source>
        <strain evidence="3">PI 553951</strain>
    </source>
</reference>
<keyword evidence="2" id="KW-0732">Signal</keyword>
<evidence type="ECO:0000256" key="1">
    <source>
        <dbReference type="SAM" id="MobiDB-lite"/>
    </source>
</evidence>
<feature type="region of interest" description="Disordered" evidence="1">
    <location>
        <begin position="85"/>
        <end position="157"/>
    </location>
</feature>
<comment type="caution">
    <text evidence="3">The sequence shown here is derived from an EMBL/GenBank/DDBJ whole genome shotgun (WGS) entry which is preliminary data.</text>
</comment>
<evidence type="ECO:0000313" key="4">
    <source>
        <dbReference type="Proteomes" id="UP001457282"/>
    </source>
</evidence>